<evidence type="ECO:0000313" key="4">
    <source>
        <dbReference type="EMBL" id="SHE82397.1"/>
    </source>
</evidence>
<dbReference type="RefSeq" id="WP_073297833.1">
    <property type="nucleotide sequence ID" value="NZ_FQUF01000016.1"/>
</dbReference>
<dbReference type="SUPFAM" id="SSF53448">
    <property type="entry name" value="Nucleotide-diphospho-sugar transferases"/>
    <property type="match status" value="1"/>
</dbReference>
<evidence type="ECO:0000313" key="5">
    <source>
        <dbReference type="Proteomes" id="UP000184128"/>
    </source>
</evidence>
<protein>
    <submittedName>
        <fullName evidence="4">Lipopolysaccharide biosynthesis protein, LPS:glycosyltransferase</fullName>
    </submittedName>
</protein>
<dbReference type="PANTHER" id="PTHR13778:SF47">
    <property type="entry name" value="LIPOPOLYSACCHARIDE 1,3-GALACTOSYLTRANSFERASE"/>
    <property type="match status" value="1"/>
</dbReference>
<reference evidence="4 5" key="1">
    <citation type="submission" date="2016-11" db="EMBL/GenBank/DDBJ databases">
        <authorList>
            <person name="Jaros S."/>
            <person name="Januszkiewicz K."/>
            <person name="Wedrychowicz H."/>
        </authorList>
    </citation>
    <scope>NUCLEOTIDE SEQUENCE [LARGE SCALE GENOMIC DNA]</scope>
    <source>
        <strain evidence="4 5">DSM 15692</strain>
    </source>
</reference>
<dbReference type="InterPro" id="IPR050748">
    <property type="entry name" value="Glycosyltrans_8_dom-fam"/>
</dbReference>
<gene>
    <name evidence="4" type="ORF">SAMN02745249_01230</name>
</gene>
<dbReference type="STRING" id="1121025.SAMN02745249_01230"/>
<dbReference type="OrthoDB" id="5672604at2"/>
<dbReference type="AlphaFoldDB" id="A0A1M4WMI4"/>
<dbReference type="Pfam" id="PF01501">
    <property type="entry name" value="Glyco_transf_8"/>
    <property type="match status" value="1"/>
</dbReference>
<evidence type="ECO:0000256" key="1">
    <source>
        <dbReference type="ARBA" id="ARBA00022676"/>
    </source>
</evidence>
<evidence type="ECO:0000256" key="2">
    <source>
        <dbReference type="ARBA" id="ARBA00022679"/>
    </source>
</evidence>
<dbReference type="InterPro" id="IPR002495">
    <property type="entry name" value="Glyco_trans_8"/>
</dbReference>
<dbReference type="EMBL" id="FQUF01000016">
    <property type="protein sequence ID" value="SHE82397.1"/>
    <property type="molecule type" value="Genomic_DNA"/>
</dbReference>
<sequence length="289" mass="35271">MNLVFSFDEGYADVFKVLLHSIYLNNKETRFNIYLLHDEMLTDTLEDLQRHIEYYKYNFFPIDCREYLEQSENFRINRYYTIEMYLWLFAPYLLPKEVDRALYLDADIVNMNAIEDFYSQDFEDHLFVAMDYKIKNKMIQPFNNLRLGTKDADNYFNTGIVLMNIQKLREERTAKEISEAVVDNKAILILPDQDVFNYLYHDEIKENSWEIYNVDPRLYQVFQLINPETYNLGWVEDEVVFIHFAGKHKPWVEREKYKWDLGKYYFEFEKMLMDTYTERESDRIDGRTF</sequence>
<dbReference type="Gene3D" id="3.90.550.10">
    <property type="entry name" value="Spore Coat Polysaccharide Biosynthesis Protein SpsA, Chain A"/>
    <property type="match status" value="1"/>
</dbReference>
<keyword evidence="1" id="KW-0328">Glycosyltransferase</keyword>
<keyword evidence="3" id="KW-0479">Metal-binding</keyword>
<accession>A0A1M4WMI4</accession>
<evidence type="ECO:0000256" key="3">
    <source>
        <dbReference type="ARBA" id="ARBA00022723"/>
    </source>
</evidence>
<proteinExistence type="predicted"/>
<dbReference type="Proteomes" id="UP000184128">
    <property type="component" value="Unassembled WGS sequence"/>
</dbReference>
<name>A0A1M4WMI4_9LACT</name>
<dbReference type="InterPro" id="IPR029044">
    <property type="entry name" value="Nucleotide-diphossugar_trans"/>
</dbReference>
<organism evidence="4 5">
    <name type="scientific">Atopostipes suicloacalis DSM 15692</name>
    <dbReference type="NCBI Taxonomy" id="1121025"/>
    <lineage>
        <taxon>Bacteria</taxon>
        <taxon>Bacillati</taxon>
        <taxon>Bacillota</taxon>
        <taxon>Bacilli</taxon>
        <taxon>Lactobacillales</taxon>
        <taxon>Carnobacteriaceae</taxon>
        <taxon>Atopostipes</taxon>
    </lineage>
</organism>
<dbReference type="PANTHER" id="PTHR13778">
    <property type="entry name" value="GLYCOSYLTRANSFERASE 8 DOMAIN-CONTAINING PROTEIN"/>
    <property type="match status" value="1"/>
</dbReference>
<keyword evidence="2 4" id="KW-0808">Transferase</keyword>
<keyword evidence="5" id="KW-1185">Reference proteome</keyword>
<dbReference type="GO" id="GO:0016757">
    <property type="term" value="F:glycosyltransferase activity"/>
    <property type="evidence" value="ECO:0007669"/>
    <property type="project" value="UniProtKB-KW"/>
</dbReference>
<dbReference type="CDD" id="cd04194">
    <property type="entry name" value="GT8_A4GalT_like"/>
    <property type="match status" value="1"/>
</dbReference>
<dbReference type="GO" id="GO:0046872">
    <property type="term" value="F:metal ion binding"/>
    <property type="evidence" value="ECO:0007669"/>
    <property type="project" value="UniProtKB-KW"/>
</dbReference>